<dbReference type="PANTHER" id="PTHR23416:SF78">
    <property type="entry name" value="LIPOPOLYSACCHARIDE BIOSYNTHESIS O-ACETYL TRANSFERASE WBBJ-RELATED"/>
    <property type="match status" value="1"/>
</dbReference>
<evidence type="ECO:0000256" key="2">
    <source>
        <dbReference type="ARBA" id="ARBA00022737"/>
    </source>
</evidence>
<evidence type="ECO:0000256" key="1">
    <source>
        <dbReference type="ARBA" id="ARBA00022679"/>
    </source>
</evidence>
<dbReference type="SUPFAM" id="SSF51161">
    <property type="entry name" value="Trimeric LpxA-like enzymes"/>
    <property type="match status" value="1"/>
</dbReference>
<dbReference type="CDD" id="cd04647">
    <property type="entry name" value="LbH_MAT_like"/>
    <property type="match status" value="1"/>
</dbReference>
<sequence>MLNYRKIYFRLPFYMFRLSRAVLCSFGKVKIQSPFQLIGKDCTFDVEDGYIILGRRCNLSNRVSLVAFGKGCISLGSKTFINENSRIVALDKIDIGDDCLVGDSVSMYDHDHEHSDKSKPFAKQGYVSAPIIVGNNVWIGSHVVVCKGVTIGENSIIGAGSVVTKSVPANVIAAGIPAKVIKIR</sequence>
<evidence type="ECO:0000313" key="4">
    <source>
        <dbReference type="Proteomes" id="UP000285655"/>
    </source>
</evidence>
<dbReference type="InterPro" id="IPR018357">
    <property type="entry name" value="Hexapep_transf_CS"/>
</dbReference>
<dbReference type="InterPro" id="IPR051159">
    <property type="entry name" value="Hexapeptide_acetyltransf"/>
</dbReference>
<keyword evidence="3" id="KW-0012">Acyltransferase</keyword>
<dbReference type="PANTHER" id="PTHR23416">
    <property type="entry name" value="SIALIC ACID SYNTHASE-RELATED"/>
    <property type="match status" value="1"/>
</dbReference>
<reference evidence="3 4" key="1">
    <citation type="journal article" date="2017" name="ISME J.">
        <title>Energy and carbon metabolisms in a deep terrestrial subsurface fluid microbial community.</title>
        <authorList>
            <person name="Momper L."/>
            <person name="Jungbluth S.P."/>
            <person name="Lee M.D."/>
            <person name="Amend J.P."/>
        </authorList>
    </citation>
    <scope>NUCLEOTIDE SEQUENCE [LARGE SCALE GENOMIC DNA]</scope>
    <source>
        <strain evidence="3">SURF_29</strain>
    </source>
</reference>
<dbReference type="EMBL" id="QZJW01000018">
    <property type="protein sequence ID" value="RJO61510.1"/>
    <property type="molecule type" value="Genomic_DNA"/>
</dbReference>
<proteinExistence type="predicted"/>
<dbReference type="Pfam" id="PF00132">
    <property type="entry name" value="Hexapep"/>
    <property type="match status" value="1"/>
</dbReference>
<accession>A0A419DEN9</accession>
<organism evidence="3 4">
    <name type="scientific">candidate division WS5 bacterium</name>
    <dbReference type="NCBI Taxonomy" id="2093353"/>
    <lineage>
        <taxon>Bacteria</taxon>
        <taxon>candidate division WS5</taxon>
    </lineage>
</organism>
<keyword evidence="1 3" id="KW-0808">Transferase</keyword>
<dbReference type="Proteomes" id="UP000285655">
    <property type="component" value="Unassembled WGS sequence"/>
</dbReference>
<comment type="caution">
    <text evidence="3">The sequence shown here is derived from an EMBL/GenBank/DDBJ whole genome shotgun (WGS) entry which is preliminary data.</text>
</comment>
<gene>
    <name evidence="3" type="ORF">C4544_02570</name>
</gene>
<evidence type="ECO:0000313" key="3">
    <source>
        <dbReference type="EMBL" id="RJO61510.1"/>
    </source>
</evidence>
<name>A0A419DEN9_9BACT</name>
<dbReference type="Gene3D" id="2.160.10.10">
    <property type="entry name" value="Hexapeptide repeat proteins"/>
    <property type="match status" value="1"/>
</dbReference>
<dbReference type="PROSITE" id="PS00101">
    <property type="entry name" value="HEXAPEP_TRANSFERASES"/>
    <property type="match status" value="1"/>
</dbReference>
<dbReference type="InterPro" id="IPR001451">
    <property type="entry name" value="Hexapep"/>
</dbReference>
<dbReference type="AlphaFoldDB" id="A0A419DEN9"/>
<dbReference type="InterPro" id="IPR011004">
    <property type="entry name" value="Trimer_LpxA-like_sf"/>
</dbReference>
<protein>
    <submittedName>
        <fullName evidence="3">Acyltransferase</fullName>
    </submittedName>
</protein>
<keyword evidence="2" id="KW-0677">Repeat</keyword>
<dbReference type="GO" id="GO:0016746">
    <property type="term" value="F:acyltransferase activity"/>
    <property type="evidence" value="ECO:0007669"/>
    <property type="project" value="UniProtKB-KW"/>
</dbReference>